<dbReference type="SMART" id="SM00342">
    <property type="entry name" value="HTH_ARAC"/>
    <property type="match status" value="1"/>
</dbReference>
<accession>A0ABZ1P8Z7</accession>
<gene>
    <name evidence="4" type="primary">ftrA</name>
    <name evidence="4" type="ORF">OG375_21145</name>
</gene>
<dbReference type="Pfam" id="PF12833">
    <property type="entry name" value="HTH_18"/>
    <property type="match status" value="1"/>
</dbReference>
<evidence type="ECO:0000313" key="4">
    <source>
        <dbReference type="EMBL" id="WUI80447.1"/>
    </source>
</evidence>
<protein>
    <submittedName>
        <fullName evidence="4">Transcriptional regulator FtrA</fullName>
    </submittedName>
</protein>
<dbReference type="PROSITE" id="PS01124">
    <property type="entry name" value="HTH_ARAC_FAMILY_2"/>
    <property type="match status" value="1"/>
</dbReference>
<dbReference type="EMBL" id="CP107941">
    <property type="protein sequence ID" value="WUI80447.1"/>
    <property type="molecule type" value="Genomic_DNA"/>
</dbReference>
<evidence type="ECO:0000313" key="5">
    <source>
        <dbReference type="Proteomes" id="UP001346877"/>
    </source>
</evidence>
<dbReference type="Gene3D" id="1.10.10.60">
    <property type="entry name" value="Homeodomain-like"/>
    <property type="match status" value="1"/>
</dbReference>
<keyword evidence="1" id="KW-0805">Transcription regulation</keyword>
<dbReference type="InterPro" id="IPR029062">
    <property type="entry name" value="Class_I_gatase-like"/>
</dbReference>
<dbReference type="SUPFAM" id="SSF52317">
    <property type="entry name" value="Class I glutamine amidotransferase-like"/>
    <property type="match status" value="1"/>
</dbReference>
<keyword evidence="5" id="KW-1185">Reference proteome</keyword>
<dbReference type="Gene3D" id="3.40.50.880">
    <property type="match status" value="1"/>
</dbReference>
<dbReference type="PANTHER" id="PTHR43130:SF3">
    <property type="entry name" value="HTH-TYPE TRANSCRIPTIONAL REGULATOR RV1931C"/>
    <property type="match status" value="1"/>
</dbReference>
<evidence type="ECO:0000256" key="2">
    <source>
        <dbReference type="ARBA" id="ARBA00023163"/>
    </source>
</evidence>
<organism evidence="4 5">
    <name type="scientific">Micromonospora zamorensis</name>
    <dbReference type="NCBI Taxonomy" id="709883"/>
    <lineage>
        <taxon>Bacteria</taxon>
        <taxon>Bacillati</taxon>
        <taxon>Actinomycetota</taxon>
        <taxon>Actinomycetes</taxon>
        <taxon>Micromonosporales</taxon>
        <taxon>Micromonosporaceae</taxon>
        <taxon>Micromonospora</taxon>
    </lineage>
</organism>
<evidence type="ECO:0000256" key="1">
    <source>
        <dbReference type="ARBA" id="ARBA00023015"/>
    </source>
</evidence>
<proteinExistence type="predicted"/>
<dbReference type="InterPro" id="IPR009057">
    <property type="entry name" value="Homeodomain-like_sf"/>
</dbReference>
<dbReference type="CDD" id="cd03137">
    <property type="entry name" value="GATase1_AraC_1"/>
    <property type="match status" value="1"/>
</dbReference>
<dbReference type="Pfam" id="PF01965">
    <property type="entry name" value="DJ-1_PfpI"/>
    <property type="match status" value="1"/>
</dbReference>
<dbReference type="InterPro" id="IPR002818">
    <property type="entry name" value="DJ-1/PfpI"/>
</dbReference>
<dbReference type="SUPFAM" id="SSF46689">
    <property type="entry name" value="Homeodomain-like"/>
    <property type="match status" value="2"/>
</dbReference>
<keyword evidence="2" id="KW-0804">Transcription</keyword>
<reference evidence="4 5" key="1">
    <citation type="submission" date="2022-10" db="EMBL/GenBank/DDBJ databases">
        <title>The complete genomes of actinobacterial strains from the NBC collection.</title>
        <authorList>
            <person name="Joergensen T.S."/>
            <person name="Alvarez Arevalo M."/>
            <person name="Sterndorff E.B."/>
            <person name="Faurdal D."/>
            <person name="Vuksanovic O."/>
            <person name="Mourched A.-S."/>
            <person name="Charusanti P."/>
            <person name="Shaw S."/>
            <person name="Blin K."/>
            <person name="Weber T."/>
        </authorList>
    </citation>
    <scope>NUCLEOTIDE SEQUENCE [LARGE SCALE GENOMIC DNA]</scope>
    <source>
        <strain evidence="4 5">NBC_00396</strain>
    </source>
</reference>
<dbReference type="InterPro" id="IPR052158">
    <property type="entry name" value="INH-QAR"/>
</dbReference>
<dbReference type="Proteomes" id="UP001346877">
    <property type="component" value="Chromosome"/>
</dbReference>
<name>A0ABZ1P8Z7_9ACTN</name>
<dbReference type="PANTHER" id="PTHR43130">
    <property type="entry name" value="ARAC-FAMILY TRANSCRIPTIONAL REGULATOR"/>
    <property type="match status" value="1"/>
</dbReference>
<feature type="domain" description="HTH araC/xylS-type" evidence="3">
    <location>
        <begin position="236"/>
        <end position="334"/>
    </location>
</feature>
<evidence type="ECO:0000259" key="3">
    <source>
        <dbReference type="PROSITE" id="PS01124"/>
    </source>
</evidence>
<dbReference type="InterPro" id="IPR018060">
    <property type="entry name" value="HTH_AraC"/>
</dbReference>
<sequence length="343" mass="37063">MPMRPTTTTGPRLLPTPRRPAAAHRVAVLAYPGMSVFETGIVTEVFGLPRPEFDVDWYDLVVCAERPGPVPVVGGASLHTPYGLAELAEARTVIVPGVPDVTGDPSPELVTALRRAHRRGARIMSICSGAFALAGAGLLDGRRATTHWQYAELLARRYPLIEVDPDVLYLDDGDLLTSAGSAAGLDLCVHVVRRDHGAAIANAVARRLVIPPHRDGGQAQFVEAPVPTDPDDDRIAGSIDWALAHLAEPLSVAQLAGQAHMSPRTYLRHFARATGTSPIRWLIDQRVRASLTLLEETDAPVEQVSRSVGFDTPVTYRHHFGRLMLTSPSAYRRAFRTGAGRPA</sequence>
<dbReference type="NCBIfam" id="NF006902">
    <property type="entry name" value="PRK09393.1"/>
    <property type="match status" value="1"/>
</dbReference>